<evidence type="ECO:0000313" key="2">
    <source>
        <dbReference type="EMBL" id="GAA1531377.1"/>
    </source>
</evidence>
<dbReference type="EMBL" id="BAAAOR010000028">
    <property type="protein sequence ID" value="GAA1531377.1"/>
    <property type="molecule type" value="Genomic_DNA"/>
</dbReference>
<comment type="caution">
    <text evidence="2">The sequence shown here is derived from an EMBL/GenBank/DDBJ whole genome shotgun (WGS) entry which is preliminary data.</text>
</comment>
<evidence type="ECO:0000259" key="1">
    <source>
        <dbReference type="Pfam" id="PF12804"/>
    </source>
</evidence>
<dbReference type="Pfam" id="PF12804">
    <property type="entry name" value="NTP_transf_3"/>
    <property type="match status" value="1"/>
</dbReference>
<dbReference type="PANTHER" id="PTHR43777">
    <property type="entry name" value="MOLYBDENUM COFACTOR CYTIDYLYLTRANSFERASE"/>
    <property type="match status" value="1"/>
</dbReference>
<organism evidence="2 3">
    <name type="scientific">Nocardioides humi</name>
    <dbReference type="NCBI Taxonomy" id="449461"/>
    <lineage>
        <taxon>Bacteria</taxon>
        <taxon>Bacillati</taxon>
        <taxon>Actinomycetota</taxon>
        <taxon>Actinomycetes</taxon>
        <taxon>Propionibacteriales</taxon>
        <taxon>Nocardioidaceae</taxon>
        <taxon>Nocardioides</taxon>
    </lineage>
</organism>
<accession>A0ABN2B0E9</accession>
<dbReference type="InterPro" id="IPR029044">
    <property type="entry name" value="Nucleotide-diphossugar_trans"/>
</dbReference>
<sequence length="197" mass="20173">MSTVRGLLLAAGAGTRMGMPKALVRDDDGRSWLTRSVQVLRDGGCAGVTVVLGAAADEAEGVLADGPADLAAVEVVRAHAWEAGMGASLRAGLRILADHDGDAALIHLVDLPDVTAEVVARVLAEGAGSGTAALARASYDGVPGHPVLLGRDHWEPVAESAAGDRGAREYLAAHDPLLIECGDLATGADVDHRRNPR</sequence>
<reference evidence="2 3" key="1">
    <citation type="journal article" date="2019" name="Int. J. Syst. Evol. Microbiol.">
        <title>The Global Catalogue of Microorganisms (GCM) 10K type strain sequencing project: providing services to taxonomists for standard genome sequencing and annotation.</title>
        <authorList>
            <consortium name="The Broad Institute Genomics Platform"/>
            <consortium name="The Broad Institute Genome Sequencing Center for Infectious Disease"/>
            <person name="Wu L."/>
            <person name="Ma J."/>
        </authorList>
    </citation>
    <scope>NUCLEOTIDE SEQUENCE [LARGE SCALE GENOMIC DNA]</scope>
    <source>
        <strain evidence="2 3">JCM 14942</strain>
    </source>
</reference>
<dbReference type="PANTHER" id="PTHR43777:SF1">
    <property type="entry name" value="MOLYBDENUM COFACTOR CYTIDYLYLTRANSFERASE"/>
    <property type="match status" value="1"/>
</dbReference>
<dbReference type="CDD" id="cd04182">
    <property type="entry name" value="GT_2_like_f"/>
    <property type="match status" value="1"/>
</dbReference>
<evidence type="ECO:0000313" key="3">
    <source>
        <dbReference type="Proteomes" id="UP001500842"/>
    </source>
</evidence>
<gene>
    <name evidence="2" type="ORF">GCM10009788_38250</name>
</gene>
<proteinExistence type="predicted"/>
<dbReference type="SUPFAM" id="SSF53448">
    <property type="entry name" value="Nucleotide-diphospho-sugar transferases"/>
    <property type="match status" value="1"/>
</dbReference>
<dbReference type="InterPro" id="IPR025877">
    <property type="entry name" value="MobA-like_NTP_Trfase"/>
</dbReference>
<protein>
    <submittedName>
        <fullName evidence="2">Nucleotidyltransferase family protein</fullName>
    </submittedName>
</protein>
<name>A0ABN2B0E9_9ACTN</name>
<feature type="domain" description="MobA-like NTP transferase" evidence="1">
    <location>
        <begin position="6"/>
        <end position="175"/>
    </location>
</feature>
<dbReference type="RefSeq" id="WP_141006457.1">
    <property type="nucleotide sequence ID" value="NZ_BAAAOR010000028.1"/>
</dbReference>
<dbReference type="Gene3D" id="3.90.550.10">
    <property type="entry name" value="Spore Coat Polysaccharide Biosynthesis Protein SpsA, Chain A"/>
    <property type="match status" value="1"/>
</dbReference>
<dbReference type="Proteomes" id="UP001500842">
    <property type="component" value="Unassembled WGS sequence"/>
</dbReference>
<keyword evidence="3" id="KW-1185">Reference proteome</keyword>